<evidence type="ECO:0000313" key="1">
    <source>
        <dbReference type="EMBL" id="BBX09958.1"/>
    </source>
</evidence>
<dbReference type="AlphaFoldDB" id="A0AAD1HQL5"/>
<dbReference type="Proteomes" id="UP000467327">
    <property type="component" value="Chromosome"/>
</dbReference>
<evidence type="ECO:0000313" key="2">
    <source>
        <dbReference type="Proteomes" id="UP000467327"/>
    </source>
</evidence>
<organism evidence="1 2">
    <name type="scientific">Mycolicibacterium aichiense</name>
    <dbReference type="NCBI Taxonomy" id="1799"/>
    <lineage>
        <taxon>Bacteria</taxon>
        <taxon>Bacillati</taxon>
        <taxon>Actinomycetota</taxon>
        <taxon>Actinomycetes</taxon>
        <taxon>Mycobacteriales</taxon>
        <taxon>Mycobacteriaceae</taxon>
        <taxon>Mycolicibacterium</taxon>
    </lineage>
</organism>
<proteinExistence type="predicted"/>
<accession>A0AAD1HQL5</accession>
<dbReference type="KEGG" id="maic:MAIC_47610"/>
<protein>
    <submittedName>
        <fullName evidence="1">Uncharacterized protein</fullName>
    </submittedName>
</protein>
<name>A0AAD1HQL5_9MYCO</name>
<dbReference type="EMBL" id="AP022561">
    <property type="protein sequence ID" value="BBX09958.1"/>
    <property type="molecule type" value="Genomic_DNA"/>
</dbReference>
<sequence length="909" mass="97742">MAIEVAGGGSSAVAASSHAACARFRGTDPLITGLTRRNLAKSVGFPDTAAGIPQARWMRAITFERLVKSESFASQVATRTVGAIGLARPTEVVTVNAHMNVDSTAQAFADAHARAIDTGASTLIFQLAVPFVGFENTRATDVKPDFAVIAPSVEDPNATWLVMGDAKDYERVRSRIDDARMLKGFLQVAVGAESARAWSRLPAGMSVHTFGVLAVPRNAFLQPEPVVENLHDYAEEVTLRIEERRREADQSGHTVGDDVKPLVAHLEAAFDPGACPTCTLFSYCRDELRNSNSPDDLLIEIGVRGDKRRHALGLVDGVSEVGLLPASMTANIAATLDGIPQFTGQRRVDQAGAPGTVNVVLAKSDAAALGVHGIGLQRVTAQGRDDWEFTVFADPQSSDTRRTVMRRIGSALNRAMREQRKAAGEGVPDAVHLVVPDKATADLLVSAADNLAGVELSRLRWERDKEEGRPALTYDGEPATMPRPISEVERTAIALLLEDDRSRAFRLRCPIIDIREVLARHVVAGGPMVNSGRLDYLVGWAEADASAPIDHRSFADAIENSEHTPGARLKNATSDAIHEALVGKRGITTGAGAADPELYEALVIDELQYKAETLERALDALDGVGSSTLRDSYRVIESDAQQVWRRRLELHASDLVRFGRTYRPWRNSLVPMTESDGVCASQLLALSNPQAAQDMAADAGNRSVAFATVAAVEPLELDVESRRIVDGTRVVMLTLNGAASVEEPGVWVDSAPAGSFKIGELSIGPLSATGKEAALLRWDPHTVPAVEVGDHLVIADFAWFSKLSGNSVLSVAKPKPDTTSAPKADCTFASYDADPQTHRWCCRSHERSEAEFSDLIASRRARGELNPEKWPPVRDDDAFEVSAAQAAAGNAFAVAPEPVPDDETMDDLE</sequence>
<keyword evidence="2" id="KW-1185">Reference proteome</keyword>
<reference evidence="1 2" key="1">
    <citation type="journal article" date="2019" name="Emerg. Microbes Infect.">
        <title>Comprehensive subspecies identification of 175 nontuberculous mycobacteria species based on 7547 genomic profiles.</title>
        <authorList>
            <person name="Matsumoto Y."/>
            <person name="Kinjo T."/>
            <person name="Motooka D."/>
            <person name="Nabeya D."/>
            <person name="Jung N."/>
            <person name="Uechi K."/>
            <person name="Horii T."/>
            <person name="Iida T."/>
            <person name="Fujita J."/>
            <person name="Nakamura S."/>
        </authorList>
    </citation>
    <scope>NUCLEOTIDE SEQUENCE [LARGE SCALE GENOMIC DNA]</scope>
    <source>
        <strain evidence="1 2">JCM 6376</strain>
    </source>
</reference>
<gene>
    <name evidence="1" type="ORF">MAIC_47610</name>
</gene>